<protein>
    <submittedName>
        <fullName evidence="1">Uncharacterized protein</fullName>
    </submittedName>
</protein>
<dbReference type="Proteomes" id="UP001237642">
    <property type="component" value="Unassembled WGS sequence"/>
</dbReference>
<reference evidence="1" key="2">
    <citation type="submission" date="2023-05" db="EMBL/GenBank/DDBJ databases">
        <authorList>
            <person name="Schelkunov M.I."/>
        </authorList>
    </citation>
    <scope>NUCLEOTIDE SEQUENCE</scope>
    <source>
        <strain evidence="1">Hsosn_3</strain>
        <tissue evidence="1">Leaf</tissue>
    </source>
</reference>
<dbReference type="PANTHER" id="PTHR34280">
    <property type="entry name" value="OS01G0920100 PROTEIN"/>
    <property type="match status" value="1"/>
</dbReference>
<sequence length="112" mass="13044">MHKIHSFAAFSTRLQLREDFLLQNATASPGTKICCLLEPNFVRACQYSTKDETFFDSNVWLDSDCDDDFMSVNGEFTPSRDLNHLQHIRNIGYLISLKRACERLPFILNYLY</sequence>
<name>A0AAD8IXR9_9APIA</name>
<dbReference type="EMBL" id="JAUIZM010000003">
    <property type="protein sequence ID" value="KAK1392292.1"/>
    <property type="molecule type" value="Genomic_DNA"/>
</dbReference>
<comment type="caution">
    <text evidence="1">The sequence shown here is derived from an EMBL/GenBank/DDBJ whole genome shotgun (WGS) entry which is preliminary data.</text>
</comment>
<evidence type="ECO:0000313" key="1">
    <source>
        <dbReference type="EMBL" id="KAK1392292.1"/>
    </source>
</evidence>
<dbReference type="InterPro" id="IPR038947">
    <property type="entry name" value="At3g27210-like"/>
</dbReference>
<organism evidence="1 2">
    <name type="scientific">Heracleum sosnowskyi</name>
    <dbReference type="NCBI Taxonomy" id="360622"/>
    <lineage>
        <taxon>Eukaryota</taxon>
        <taxon>Viridiplantae</taxon>
        <taxon>Streptophyta</taxon>
        <taxon>Embryophyta</taxon>
        <taxon>Tracheophyta</taxon>
        <taxon>Spermatophyta</taxon>
        <taxon>Magnoliopsida</taxon>
        <taxon>eudicotyledons</taxon>
        <taxon>Gunneridae</taxon>
        <taxon>Pentapetalae</taxon>
        <taxon>asterids</taxon>
        <taxon>campanulids</taxon>
        <taxon>Apiales</taxon>
        <taxon>Apiaceae</taxon>
        <taxon>Apioideae</taxon>
        <taxon>apioid superclade</taxon>
        <taxon>Tordylieae</taxon>
        <taxon>Tordyliinae</taxon>
        <taxon>Heracleum</taxon>
    </lineage>
</organism>
<reference evidence="1" key="1">
    <citation type="submission" date="2023-02" db="EMBL/GenBank/DDBJ databases">
        <title>Genome of toxic invasive species Heracleum sosnowskyi carries increased number of genes despite the absence of recent whole-genome duplications.</title>
        <authorList>
            <person name="Schelkunov M."/>
            <person name="Shtratnikova V."/>
            <person name="Makarenko M."/>
            <person name="Klepikova A."/>
            <person name="Omelchenko D."/>
            <person name="Novikova G."/>
            <person name="Obukhova E."/>
            <person name="Bogdanov V."/>
            <person name="Penin A."/>
            <person name="Logacheva M."/>
        </authorList>
    </citation>
    <scope>NUCLEOTIDE SEQUENCE</scope>
    <source>
        <strain evidence="1">Hsosn_3</strain>
        <tissue evidence="1">Leaf</tissue>
    </source>
</reference>
<proteinExistence type="predicted"/>
<gene>
    <name evidence="1" type="ORF">POM88_011348</name>
</gene>
<evidence type="ECO:0000313" key="2">
    <source>
        <dbReference type="Proteomes" id="UP001237642"/>
    </source>
</evidence>
<dbReference type="AlphaFoldDB" id="A0AAD8IXR9"/>
<keyword evidence="2" id="KW-1185">Reference proteome</keyword>
<accession>A0AAD8IXR9</accession>
<dbReference type="PANTHER" id="PTHR34280:SF2">
    <property type="entry name" value="OS01G0920100 PROTEIN"/>
    <property type="match status" value="1"/>
</dbReference>